<name>A0A7C8MWP2_9PEZI</name>
<dbReference type="InParanoid" id="A0A7C8MWP2"/>
<dbReference type="GO" id="GO:0005634">
    <property type="term" value="C:nucleus"/>
    <property type="evidence" value="ECO:0007669"/>
    <property type="project" value="UniProtKB-SubCell"/>
</dbReference>
<dbReference type="Proteomes" id="UP000481858">
    <property type="component" value="Unassembled WGS sequence"/>
</dbReference>
<comment type="caution">
    <text evidence="3">The sequence shown here is derived from an EMBL/GenBank/DDBJ whole genome shotgun (WGS) entry which is preliminary data.</text>
</comment>
<dbReference type="OrthoDB" id="3509362at2759"/>
<organism evidence="3 4">
    <name type="scientific">Xylaria multiplex</name>
    <dbReference type="NCBI Taxonomy" id="323545"/>
    <lineage>
        <taxon>Eukaryota</taxon>
        <taxon>Fungi</taxon>
        <taxon>Dikarya</taxon>
        <taxon>Ascomycota</taxon>
        <taxon>Pezizomycotina</taxon>
        <taxon>Sordariomycetes</taxon>
        <taxon>Xylariomycetidae</taxon>
        <taxon>Xylariales</taxon>
        <taxon>Xylariaceae</taxon>
        <taxon>Xylaria</taxon>
    </lineage>
</organism>
<protein>
    <recommendedName>
        <fullName evidence="5">Transcription factor domain-containing protein</fullName>
    </recommendedName>
</protein>
<keyword evidence="4" id="KW-1185">Reference proteome</keyword>
<dbReference type="Pfam" id="PF11951">
    <property type="entry name" value="Fungal_trans_2"/>
    <property type="match status" value="1"/>
</dbReference>
<evidence type="ECO:0000313" key="4">
    <source>
        <dbReference type="Proteomes" id="UP000481858"/>
    </source>
</evidence>
<evidence type="ECO:0000256" key="1">
    <source>
        <dbReference type="ARBA" id="ARBA00004123"/>
    </source>
</evidence>
<evidence type="ECO:0000256" key="2">
    <source>
        <dbReference type="ARBA" id="ARBA00023242"/>
    </source>
</evidence>
<reference evidence="3 4" key="1">
    <citation type="submission" date="2019-12" db="EMBL/GenBank/DDBJ databases">
        <title>Draft genome sequence of the ascomycete Xylaria multiplex DSM 110363.</title>
        <authorList>
            <person name="Buettner E."/>
            <person name="Kellner H."/>
        </authorList>
    </citation>
    <scope>NUCLEOTIDE SEQUENCE [LARGE SCALE GENOMIC DNA]</scope>
    <source>
        <strain evidence="3 4">DSM 110363</strain>
    </source>
</reference>
<dbReference type="AlphaFoldDB" id="A0A7C8MWP2"/>
<gene>
    <name evidence="3" type="ORF">GQX73_g268</name>
</gene>
<keyword evidence="2" id="KW-0539">Nucleus</keyword>
<evidence type="ECO:0000313" key="3">
    <source>
        <dbReference type="EMBL" id="KAF2973250.1"/>
    </source>
</evidence>
<dbReference type="GO" id="GO:0000976">
    <property type="term" value="F:transcription cis-regulatory region binding"/>
    <property type="evidence" value="ECO:0007669"/>
    <property type="project" value="TreeGrafter"/>
</dbReference>
<dbReference type="GO" id="GO:0003700">
    <property type="term" value="F:DNA-binding transcription factor activity"/>
    <property type="evidence" value="ECO:0007669"/>
    <property type="project" value="TreeGrafter"/>
</dbReference>
<proteinExistence type="predicted"/>
<dbReference type="PANTHER" id="PTHR37534">
    <property type="entry name" value="TRANSCRIPTIONAL ACTIVATOR PROTEIN UGA3"/>
    <property type="match status" value="1"/>
</dbReference>
<dbReference type="InterPro" id="IPR021858">
    <property type="entry name" value="Fun_TF"/>
</dbReference>
<dbReference type="PANTHER" id="PTHR37534:SF15">
    <property type="entry name" value="ZN(II)2CYS6 TRANSCRIPTION FACTOR (EUROFUNG)"/>
    <property type="match status" value="1"/>
</dbReference>
<accession>A0A7C8MWP2</accession>
<comment type="subcellular location">
    <subcellularLocation>
        <location evidence="1">Nucleus</location>
    </subcellularLocation>
</comment>
<dbReference type="EMBL" id="WUBL01000002">
    <property type="protein sequence ID" value="KAF2973250.1"/>
    <property type="molecule type" value="Genomic_DNA"/>
</dbReference>
<evidence type="ECO:0008006" key="5">
    <source>
        <dbReference type="Google" id="ProtNLM"/>
    </source>
</evidence>
<dbReference type="GO" id="GO:0045944">
    <property type="term" value="P:positive regulation of transcription by RNA polymerase II"/>
    <property type="evidence" value="ECO:0007669"/>
    <property type="project" value="TreeGrafter"/>
</dbReference>
<sequence length="358" mass="39727">MSSGIPPEQAYLLDHWSTTLASLITLSPSAQNQFHLHITPMITHSPSLRSAICFMAACHISVLTNDSKLWEKAAQYQNDAISPLRRPVITEPPLVSLAIIMMLQITDRLFATKSGVNHLQGAKVIIEQAGPKVWDCDAGTFLLTLCSHHDAIGSVSRRAPPILSLGGSVPYLEGMKPMRGLKILWATIGQISSMYSQDRALLDAQGKTIEIALQTLTTYASHEGDVGHTIHACKEAAYIYLHRVWHNVGAPHPMTLKHASDCLNHLFEVPVSSPLVSAHPWPLWTAAGETIDGKLRDRVRERVKEMYEKRHLPSLLRLGEDIEDVWKVKDKERTSTGIDKIDCVQAILTLRQRGVDLI</sequence>